<gene>
    <name evidence="8" type="primary">hhaIM_3</name>
    <name evidence="8" type="ORF">AMURIS_05310</name>
</gene>
<dbReference type="Pfam" id="PF00145">
    <property type="entry name" value="DNA_methylase"/>
    <property type="match status" value="1"/>
</dbReference>
<evidence type="ECO:0000256" key="1">
    <source>
        <dbReference type="ARBA" id="ARBA00011975"/>
    </source>
</evidence>
<evidence type="ECO:0000256" key="2">
    <source>
        <dbReference type="ARBA" id="ARBA00022603"/>
    </source>
</evidence>
<dbReference type="SUPFAM" id="SSF53335">
    <property type="entry name" value="S-adenosyl-L-methionine-dependent methyltransferases"/>
    <property type="match status" value="1"/>
</dbReference>
<keyword evidence="9" id="KW-1185">Reference proteome</keyword>
<dbReference type="InterPro" id="IPR029063">
    <property type="entry name" value="SAM-dependent_MTases_sf"/>
</dbReference>
<feature type="active site" evidence="6">
    <location>
        <position position="87"/>
    </location>
</feature>
<evidence type="ECO:0000313" key="8">
    <source>
        <dbReference type="EMBL" id="SOY32545.1"/>
    </source>
</evidence>
<reference evidence="8 9" key="1">
    <citation type="submission" date="2018-01" db="EMBL/GenBank/DDBJ databases">
        <authorList>
            <person name="Gaut B.S."/>
            <person name="Morton B.R."/>
            <person name="Clegg M.T."/>
            <person name="Duvall M.R."/>
        </authorList>
    </citation>
    <scope>NUCLEOTIDE SEQUENCE [LARGE SCALE GENOMIC DNA]</scope>
    <source>
        <strain evidence="8">GP69</strain>
    </source>
</reference>
<sequence>MIKNEKNIKPLTHLSLFTGIGGIDIAAEAAGFTTVCQCEWADYPTAVLEKHWPDVPRFRDIHTLTKEAFYERTGKKELTLLSGGFPCQPFSSIGPKKGFEDTRYLWPEMCRVINELRPHYVLGENVANFINMGFHKTLIDLAKAGYAVWTFVLPACAVGAWHERKRTFIVGIDVSYSPCRRHRLKDKDGTDKHIPKRGVPPEETGREVLVGGAFGNNLFSDAGNRPVPALQPGMGGMADGLPTGVDGNILWCIEPTDIPRLSPNTKDRSKRLKTLGNAVVPAQVYPILKYIADMETGKCSEWCVWEKEGADHETV</sequence>
<evidence type="ECO:0000256" key="5">
    <source>
        <dbReference type="ARBA" id="ARBA00022747"/>
    </source>
</evidence>
<organism evidence="8 9">
    <name type="scientific">Acetatifactor muris</name>
    <dbReference type="NCBI Taxonomy" id="879566"/>
    <lineage>
        <taxon>Bacteria</taxon>
        <taxon>Bacillati</taxon>
        <taxon>Bacillota</taxon>
        <taxon>Clostridia</taxon>
        <taxon>Lachnospirales</taxon>
        <taxon>Lachnospiraceae</taxon>
        <taxon>Acetatifactor</taxon>
    </lineage>
</organism>
<keyword evidence="2 6" id="KW-0489">Methyltransferase</keyword>
<keyword evidence="5" id="KW-0680">Restriction system</keyword>
<dbReference type="Proteomes" id="UP000236311">
    <property type="component" value="Unassembled WGS sequence"/>
</dbReference>
<dbReference type="RefSeq" id="WP_103242479.1">
    <property type="nucleotide sequence ID" value="NZ_JANJZD010000023.1"/>
</dbReference>
<dbReference type="InterPro" id="IPR001525">
    <property type="entry name" value="C5_MeTfrase"/>
</dbReference>
<evidence type="ECO:0000313" key="9">
    <source>
        <dbReference type="Proteomes" id="UP000236311"/>
    </source>
</evidence>
<keyword evidence="4 6" id="KW-0949">S-adenosyl-L-methionine</keyword>
<dbReference type="PANTHER" id="PTHR46098">
    <property type="entry name" value="TRNA (CYTOSINE(38)-C(5))-METHYLTRANSFERASE"/>
    <property type="match status" value="1"/>
</dbReference>
<proteinExistence type="inferred from homology"/>
<name>A0A2K4ZQ18_9FIRM</name>
<dbReference type="EC" id="2.1.1.37" evidence="1"/>
<evidence type="ECO:0000256" key="3">
    <source>
        <dbReference type="ARBA" id="ARBA00022679"/>
    </source>
</evidence>
<comment type="similarity">
    <text evidence="6 7">Belongs to the class I-like SAM-binding methyltransferase superfamily. C5-methyltransferase family.</text>
</comment>
<dbReference type="PROSITE" id="PS51679">
    <property type="entry name" value="SAM_MT_C5"/>
    <property type="match status" value="1"/>
</dbReference>
<dbReference type="InterPro" id="IPR050750">
    <property type="entry name" value="C5-MTase"/>
</dbReference>
<protein>
    <recommendedName>
        <fullName evidence="1">DNA (cytosine-5-)-methyltransferase</fullName>
        <ecNumber evidence="1">2.1.1.37</ecNumber>
    </recommendedName>
</protein>
<dbReference type="EMBL" id="OFSM01000055">
    <property type="protein sequence ID" value="SOY32545.1"/>
    <property type="molecule type" value="Genomic_DNA"/>
</dbReference>
<dbReference type="PRINTS" id="PR00105">
    <property type="entry name" value="C5METTRFRASE"/>
</dbReference>
<dbReference type="GO" id="GO:0032259">
    <property type="term" value="P:methylation"/>
    <property type="evidence" value="ECO:0007669"/>
    <property type="project" value="UniProtKB-KW"/>
</dbReference>
<evidence type="ECO:0000256" key="4">
    <source>
        <dbReference type="ARBA" id="ARBA00022691"/>
    </source>
</evidence>
<dbReference type="GO" id="GO:0003886">
    <property type="term" value="F:DNA (cytosine-5-)-methyltransferase activity"/>
    <property type="evidence" value="ECO:0007669"/>
    <property type="project" value="UniProtKB-EC"/>
</dbReference>
<dbReference type="OrthoDB" id="9813719at2"/>
<dbReference type="PANTHER" id="PTHR46098:SF1">
    <property type="entry name" value="TRNA (CYTOSINE(38)-C(5))-METHYLTRANSFERASE"/>
    <property type="match status" value="1"/>
</dbReference>
<dbReference type="AlphaFoldDB" id="A0A2K4ZQ18"/>
<accession>A0A2K4ZQ18</accession>
<dbReference type="Gene3D" id="3.40.50.150">
    <property type="entry name" value="Vaccinia Virus protein VP39"/>
    <property type="match status" value="1"/>
</dbReference>
<dbReference type="NCBIfam" id="TIGR00675">
    <property type="entry name" value="dcm"/>
    <property type="match status" value="1"/>
</dbReference>
<keyword evidence="3 6" id="KW-0808">Transferase</keyword>
<evidence type="ECO:0000256" key="6">
    <source>
        <dbReference type="PROSITE-ProRule" id="PRU01016"/>
    </source>
</evidence>
<dbReference type="GO" id="GO:0009307">
    <property type="term" value="P:DNA restriction-modification system"/>
    <property type="evidence" value="ECO:0007669"/>
    <property type="project" value="UniProtKB-KW"/>
</dbReference>
<evidence type="ECO:0000256" key="7">
    <source>
        <dbReference type="RuleBase" id="RU000416"/>
    </source>
</evidence>